<evidence type="ECO:0000313" key="4">
    <source>
        <dbReference type="Proteomes" id="UP000518206"/>
    </source>
</evidence>
<dbReference type="RefSeq" id="WP_183296528.1">
    <property type="nucleotide sequence ID" value="NZ_JACHVX010000003.1"/>
</dbReference>
<dbReference type="InterPro" id="IPR036366">
    <property type="entry name" value="PGBDSf"/>
</dbReference>
<comment type="caution">
    <text evidence="3">The sequence shown here is derived from an EMBL/GenBank/DDBJ whole genome shotgun (WGS) entry which is preliminary data.</text>
</comment>
<evidence type="ECO:0000313" key="3">
    <source>
        <dbReference type="EMBL" id="MBB2923730.1"/>
    </source>
</evidence>
<keyword evidence="3" id="KW-0378">Hydrolase</keyword>
<keyword evidence="1" id="KW-0732">Signal</keyword>
<name>A0A7W4UGE9_9CELL</name>
<sequence>MRARLLTPIVLTALLASAGGVAGAVLAAPTPTPSGLAAAEEPRTAPVQHQSFADERNVEVTFRVAPERTLVGHTGGTLTWSACAPGVPVASGQVLLRADERPVVALHTGVPLYRALQAGDRGADVEALQRELAALGHAVAANGTYGASTTRAVRKLFADAGVTRPDGTLQLAAVVWLPERTMTPSTCATPLGGTLGDGQAVATVAGALTGVTYPVPAGLREGPRDLTLFGVTVRQDQAAGEVTDPAFLAGVAATVDYAVAREGQDGQKPKATLALSEPVDALKVPPTALFDLRGTTACVQQGDEAVPVALVGSGLGASLVQPLAAGTELTEVALGGAVTHTTCGGGERGPG</sequence>
<dbReference type="InterPro" id="IPR036365">
    <property type="entry name" value="PGBD-like_sf"/>
</dbReference>
<reference evidence="3 4" key="1">
    <citation type="submission" date="2020-08" db="EMBL/GenBank/DDBJ databases">
        <title>The Agave Microbiome: Exploring the role of microbial communities in plant adaptations to desert environments.</title>
        <authorList>
            <person name="Partida-Martinez L.P."/>
        </authorList>
    </citation>
    <scope>NUCLEOTIDE SEQUENCE [LARGE SCALE GENOMIC DNA]</scope>
    <source>
        <strain evidence="3 4">RAS26</strain>
    </source>
</reference>
<feature type="domain" description="Peptidoglycan binding-like" evidence="2">
    <location>
        <begin position="121"/>
        <end position="163"/>
    </location>
</feature>
<feature type="signal peptide" evidence="1">
    <location>
        <begin position="1"/>
        <end position="27"/>
    </location>
</feature>
<dbReference type="EMBL" id="JACHVX010000003">
    <property type="protein sequence ID" value="MBB2923730.1"/>
    <property type="molecule type" value="Genomic_DNA"/>
</dbReference>
<dbReference type="Gene3D" id="1.10.101.10">
    <property type="entry name" value="PGBD-like superfamily/PGBD"/>
    <property type="match status" value="1"/>
</dbReference>
<reference evidence="3 4" key="2">
    <citation type="submission" date="2020-08" db="EMBL/GenBank/DDBJ databases">
        <authorList>
            <person name="Partida-Martinez L."/>
            <person name="Huntemann M."/>
            <person name="Clum A."/>
            <person name="Wang J."/>
            <person name="Palaniappan K."/>
            <person name="Ritter S."/>
            <person name="Chen I.-M."/>
            <person name="Stamatis D."/>
            <person name="Reddy T."/>
            <person name="O'Malley R."/>
            <person name="Daum C."/>
            <person name="Shapiro N."/>
            <person name="Ivanova N."/>
            <person name="Kyrpides N."/>
            <person name="Woyke T."/>
        </authorList>
    </citation>
    <scope>NUCLEOTIDE SEQUENCE [LARGE SCALE GENOMIC DNA]</scope>
    <source>
        <strain evidence="3 4">RAS26</strain>
    </source>
</reference>
<dbReference type="Proteomes" id="UP000518206">
    <property type="component" value="Unassembled WGS sequence"/>
</dbReference>
<dbReference type="SUPFAM" id="SSF47090">
    <property type="entry name" value="PGBD-like"/>
    <property type="match status" value="1"/>
</dbReference>
<proteinExistence type="predicted"/>
<evidence type="ECO:0000256" key="1">
    <source>
        <dbReference type="SAM" id="SignalP"/>
    </source>
</evidence>
<dbReference type="Pfam" id="PF01471">
    <property type="entry name" value="PG_binding_1"/>
    <property type="match status" value="1"/>
</dbReference>
<evidence type="ECO:0000259" key="2">
    <source>
        <dbReference type="Pfam" id="PF01471"/>
    </source>
</evidence>
<dbReference type="GO" id="GO:0016787">
    <property type="term" value="F:hydrolase activity"/>
    <property type="evidence" value="ECO:0007669"/>
    <property type="project" value="UniProtKB-KW"/>
</dbReference>
<dbReference type="AlphaFoldDB" id="A0A7W4UGE9"/>
<organism evidence="3 4">
    <name type="scientific">Cellulomonas cellasea</name>
    <dbReference type="NCBI Taxonomy" id="43670"/>
    <lineage>
        <taxon>Bacteria</taxon>
        <taxon>Bacillati</taxon>
        <taxon>Actinomycetota</taxon>
        <taxon>Actinomycetes</taxon>
        <taxon>Micrococcales</taxon>
        <taxon>Cellulomonadaceae</taxon>
        <taxon>Cellulomonas</taxon>
    </lineage>
</organism>
<protein>
    <submittedName>
        <fullName evidence="3">Peptidoglycan hydrolase-like protein with peptidoglycan-binding domain</fullName>
    </submittedName>
</protein>
<gene>
    <name evidence="3" type="ORF">FHR80_002655</name>
</gene>
<feature type="chain" id="PRO_5030759343" evidence="1">
    <location>
        <begin position="28"/>
        <end position="351"/>
    </location>
</feature>
<dbReference type="InterPro" id="IPR002477">
    <property type="entry name" value="Peptidoglycan-bd-like"/>
</dbReference>
<accession>A0A7W4UGE9</accession>